<dbReference type="Proteomes" id="UP001152836">
    <property type="component" value="Unassembled WGS sequence"/>
</dbReference>
<dbReference type="InterPro" id="IPR015153">
    <property type="entry name" value="EF-hand_dom_typ1"/>
</dbReference>
<proteinExistence type="predicted"/>
<keyword evidence="8" id="KW-1185">Reference proteome</keyword>
<sequence length="660" mass="74771">MLSIQEVRESSRVPDPRPSALNRTENSVYRTAFKLRCMQTLCQLDLIDSSLIQQVLLHGRFGESTEISLSIHQLFQELQELFQRTGMGKTAQVHPRAPELTLSLLMAIYDSTGSGILKLRPVAAALFALSGDSPLTKYRAFFQLYLENNRRGNDSRARMTRKGLRALLTDLQQILTVMGESCTLCSVESAIHSCFRGVLSSGIKEEKFLSWVQSEPLILLWLPACYQLSASEMLAHPVRCSICRTFPIIGLRYRCLKCLNFDICQLCFLSGLHSKSHQKSHAMMEDCVQMSSKENTKLFFRNLRNSLPQKGDRTGAMGRQWLLDQLAPRHPASHGQARFCIEFKGPKVPVCARPTGAVAAAATERPRYPCQRLSPAPQADDKPRDQTIVSIKKELWRTHDFINTLHRERRLLRKQLNRYKHKLQGTYTLQKEQNCRLETKIRELATNQDNLWTKLQQMRQDLQAMLQPLHPSLPLQNTASKTDHSLPDNELRRGGDSSHIKSVIRDGPEWELLPKSTKTDRNHKCQARSEKALPDSEPPEVILQGTRTQSHPQKMLREVHASPSACQEQQQNNPRIPPAEVSSPALASSAGEEVDHISERLIDLEEEELQTLLPRLLDAFDQDTPSGPKPSEDMELYGRAEQVCRAFSALVDQIISPSLE</sequence>
<dbReference type="PROSITE" id="PS01357">
    <property type="entry name" value="ZF_ZZ_1"/>
    <property type="match status" value="1"/>
</dbReference>
<dbReference type="AlphaFoldDB" id="A0AAU9ZJ27"/>
<dbReference type="SUPFAM" id="SSF57850">
    <property type="entry name" value="RING/U-box"/>
    <property type="match status" value="1"/>
</dbReference>
<dbReference type="CDD" id="cd02334">
    <property type="entry name" value="ZZ_dystrophin"/>
    <property type="match status" value="1"/>
</dbReference>
<keyword evidence="3" id="KW-0862">Zinc</keyword>
<comment type="caution">
    <text evidence="7">The sequence shown here is derived from an EMBL/GenBank/DDBJ whole genome shotgun (WGS) entry which is preliminary data.</text>
</comment>
<evidence type="ECO:0000313" key="7">
    <source>
        <dbReference type="EMBL" id="CAH6791703.1"/>
    </source>
</evidence>
<dbReference type="PANTHER" id="PTHR12268">
    <property type="entry name" value="E3 UBIQUITIN-PROTEIN LIGASE KCMF1"/>
    <property type="match status" value="1"/>
</dbReference>
<evidence type="ECO:0000256" key="5">
    <source>
        <dbReference type="SAM" id="MobiDB-lite"/>
    </source>
</evidence>
<gene>
    <name evidence="7" type="primary">Dytn</name>
    <name evidence="7" type="ORF">PHOROB_LOCUS8800</name>
</gene>
<dbReference type="GO" id="GO:0005886">
    <property type="term" value="C:plasma membrane"/>
    <property type="evidence" value="ECO:0007669"/>
    <property type="project" value="TreeGrafter"/>
</dbReference>
<feature type="domain" description="ZZ-type" evidence="6">
    <location>
        <begin position="235"/>
        <end position="291"/>
    </location>
</feature>
<dbReference type="EMBL" id="CALSGD010001444">
    <property type="protein sequence ID" value="CAH6791703.1"/>
    <property type="molecule type" value="Genomic_DNA"/>
</dbReference>
<dbReference type="SUPFAM" id="SSF47473">
    <property type="entry name" value="EF-hand"/>
    <property type="match status" value="2"/>
</dbReference>
<feature type="compositionally biased region" description="Basic and acidic residues" evidence="5">
    <location>
        <begin position="481"/>
        <end position="508"/>
    </location>
</feature>
<evidence type="ECO:0000256" key="4">
    <source>
        <dbReference type="PROSITE-ProRule" id="PRU00228"/>
    </source>
</evidence>
<dbReference type="InterPro" id="IPR043145">
    <property type="entry name" value="Znf_ZZ_sf"/>
</dbReference>
<dbReference type="GO" id="GO:0099536">
    <property type="term" value="P:synaptic signaling"/>
    <property type="evidence" value="ECO:0007669"/>
    <property type="project" value="TreeGrafter"/>
</dbReference>
<accession>A0AAU9ZJ27</accession>
<dbReference type="Gene3D" id="3.30.60.90">
    <property type="match status" value="1"/>
</dbReference>
<protein>
    <submittedName>
        <fullName evidence="7">Dytn protein</fullName>
    </submittedName>
</protein>
<feature type="region of interest" description="Disordered" evidence="5">
    <location>
        <begin position="472"/>
        <end position="594"/>
    </location>
</feature>
<dbReference type="InterPro" id="IPR011992">
    <property type="entry name" value="EF-hand-dom_pair"/>
</dbReference>
<evidence type="ECO:0000256" key="1">
    <source>
        <dbReference type="ARBA" id="ARBA00022723"/>
    </source>
</evidence>
<dbReference type="PROSITE" id="PS50135">
    <property type="entry name" value="ZF_ZZ_2"/>
    <property type="match status" value="1"/>
</dbReference>
<dbReference type="GO" id="GO:0045202">
    <property type="term" value="C:synapse"/>
    <property type="evidence" value="ECO:0007669"/>
    <property type="project" value="GOC"/>
</dbReference>
<evidence type="ECO:0000313" key="8">
    <source>
        <dbReference type="Proteomes" id="UP001152836"/>
    </source>
</evidence>
<evidence type="ECO:0000256" key="3">
    <source>
        <dbReference type="ARBA" id="ARBA00022833"/>
    </source>
</evidence>
<dbReference type="PANTHER" id="PTHR12268:SF18">
    <property type="entry name" value="DYSTROTELIN"/>
    <property type="match status" value="1"/>
</dbReference>
<evidence type="ECO:0000259" key="6">
    <source>
        <dbReference type="PROSITE" id="PS50135"/>
    </source>
</evidence>
<dbReference type="Pfam" id="PF09069">
    <property type="entry name" value="EF-hand_3"/>
    <property type="match status" value="1"/>
</dbReference>
<keyword evidence="1" id="KW-0479">Metal-binding</keyword>
<name>A0AAU9ZJ27_PHORO</name>
<dbReference type="InterPro" id="IPR050774">
    <property type="entry name" value="KCMF1/Dystrophin"/>
</dbReference>
<feature type="region of interest" description="Disordered" evidence="5">
    <location>
        <begin position="1"/>
        <end position="22"/>
    </location>
</feature>
<dbReference type="InterPro" id="IPR015154">
    <property type="entry name" value="EF-hand_dom_typ2"/>
</dbReference>
<organism evidence="7 8">
    <name type="scientific">Phodopus roborovskii</name>
    <name type="common">Roborovski's desert hamster</name>
    <name type="synonym">Cricetulus roborovskii</name>
    <dbReference type="NCBI Taxonomy" id="109678"/>
    <lineage>
        <taxon>Eukaryota</taxon>
        <taxon>Metazoa</taxon>
        <taxon>Chordata</taxon>
        <taxon>Craniata</taxon>
        <taxon>Vertebrata</taxon>
        <taxon>Euteleostomi</taxon>
        <taxon>Mammalia</taxon>
        <taxon>Eutheria</taxon>
        <taxon>Euarchontoglires</taxon>
        <taxon>Glires</taxon>
        <taxon>Rodentia</taxon>
        <taxon>Myomorpha</taxon>
        <taxon>Muroidea</taxon>
        <taxon>Cricetidae</taxon>
        <taxon>Cricetinae</taxon>
        <taxon>Phodopus</taxon>
    </lineage>
</organism>
<dbReference type="SMART" id="SM00291">
    <property type="entry name" value="ZnF_ZZ"/>
    <property type="match status" value="1"/>
</dbReference>
<reference evidence="7" key="1">
    <citation type="submission" date="2022-06" db="EMBL/GenBank/DDBJ databases">
        <authorList>
            <person name="Andreotti S."/>
            <person name="Wyler E."/>
        </authorList>
    </citation>
    <scope>NUCLEOTIDE SEQUENCE</scope>
</reference>
<dbReference type="Pfam" id="PF09068">
    <property type="entry name" value="EF-hand_2"/>
    <property type="match status" value="1"/>
</dbReference>
<feature type="compositionally biased region" description="Polar residues" evidence="5">
    <location>
        <begin position="564"/>
        <end position="574"/>
    </location>
</feature>
<feature type="compositionally biased region" description="Basic and acidic residues" evidence="5">
    <location>
        <begin position="517"/>
        <end position="534"/>
    </location>
</feature>
<dbReference type="InterPro" id="IPR000433">
    <property type="entry name" value="Znf_ZZ"/>
</dbReference>
<keyword evidence="2 4" id="KW-0863">Zinc-finger</keyword>
<evidence type="ECO:0000256" key="2">
    <source>
        <dbReference type="ARBA" id="ARBA00022771"/>
    </source>
</evidence>
<feature type="compositionally biased region" description="Basic and acidic residues" evidence="5">
    <location>
        <begin position="1"/>
        <end position="15"/>
    </location>
</feature>
<dbReference type="Pfam" id="PF00569">
    <property type="entry name" value="ZZ"/>
    <property type="match status" value="1"/>
</dbReference>
<dbReference type="GO" id="GO:0008270">
    <property type="term" value="F:zinc ion binding"/>
    <property type="evidence" value="ECO:0007669"/>
    <property type="project" value="UniProtKB-KW"/>
</dbReference>
<dbReference type="Gene3D" id="1.10.238.10">
    <property type="entry name" value="EF-hand"/>
    <property type="match status" value="1"/>
</dbReference>